<dbReference type="InterPro" id="IPR011256">
    <property type="entry name" value="Reg_factor_effector_dom_sf"/>
</dbReference>
<dbReference type="Proteomes" id="UP000632377">
    <property type="component" value="Unassembled WGS sequence"/>
</dbReference>
<evidence type="ECO:0000259" key="1">
    <source>
        <dbReference type="Pfam" id="PF06445"/>
    </source>
</evidence>
<accession>A0ABS1TAM6</accession>
<protein>
    <submittedName>
        <fullName evidence="2">GyrI-like domain-containing protein</fullName>
    </submittedName>
</protein>
<reference evidence="2 3" key="1">
    <citation type="submission" date="2021-01" db="EMBL/GenBank/DDBJ databases">
        <title>Genome public.</title>
        <authorList>
            <person name="Liu C."/>
            <person name="Sun Q."/>
        </authorList>
    </citation>
    <scope>NUCLEOTIDE SEQUENCE [LARGE SCALE GENOMIC DNA]</scope>
    <source>
        <strain evidence="2 3">YIM B02515</strain>
    </source>
</reference>
<organism evidence="2 3">
    <name type="scientific">Clostridium rhizosphaerae</name>
    <dbReference type="NCBI Taxonomy" id="2803861"/>
    <lineage>
        <taxon>Bacteria</taxon>
        <taxon>Bacillati</taxon>
        <taxon>Bacillota</taxon>
        <taxon>Clostridia</taxon>
        <taxon>Eubacteriales</taxon>
        <taxon>Clostridiaceae</taxon>
        <taxon>Clostridium</taxon>
    </lineage>
</organism>
<dbReference type="Pfam" id="PF06445">
    <property type="entry name" value="GyrI-like"/>
    <property type="match status" value="1"/>
</dbReference>
<dbReference type="RefSeq" id="WP_202747682.1">
    <property type="nucleotide sequence ID" value="NZ_JAESWC010000002.1"/>
</dbReference>
<comment type="caution">
    <text evidence="2">The sequence shown here is derived from an EMBL/GenBank/DDBJ whole genome shotgun (WGS) entry which is preliminary data.</text>
</comment>
<sequence>MGELIKLEVKKLPRLKLIGKELRYNMEVHMKGDNRIPSFWDKCFADNTFSPLENQPDFVYDNSYVGVMLDWDKGDGDFSYIVAMLMKDGVSVPDGYFCRDIEETDVAIGWIKGKNTADVCSIAHSLTEQALKKKGYKCDKMKWFTELYNCPRFTTPDENGDIILDYYIPIDAY</sequence>
<gene>
    <name evidence="2" type="ORF">JK636_04745</name>
</gene>
<keyword evidence="3" id="KW-1185">Reference proteome</keyword>
<dbReference type="EMBL" id="JAESWC010000002">
    <property type="protein sequence ID" value="MBL4935063.1"/>
    <property type="molecule type" value="Genomic_DNA"/>
</dbReference>
<evidence type="ECO:0000313" key="3">
    <source>
        <dbReference type="Proteomes" id="UP000632377"/>
    </source>
</evidence>
<feature type="domain" description="GyrI-like small molecule binding" evidence="1">
    <location>
        <begin position="8"/>
        <end position="170"/>
    </location>
</feature>
<dbReference type="SUPFAM" id="SSF55136">
    <property type="entry name" value="Probable bacterial effector-binding domain"/>
    <property type="match status" value="1"/>
</dbReference>
<evidence type="ECO:0000313" key="2">
    <source>
        <dbReference type="EMBL" id="MBL4935063.1"/>
    </source>
</evidence>
<proteinExistence type="predicted"/>
<name>A0ABS1TAM6_9CLOT</name>
<dbReference type="InterPro" id="IPR029442">
    <property type="entry name" value="GyrI-like"/>
</dbReference>
<dbReference type="Gene3D" id="3.20.80.10">
    <property type="entry name" value="Regulatory factor, effector binding domain"/>
    <property type="match status" value="1"/>
</dbReference>